<name>A0ACC6PA82_9BACL</name>
<evidence type="ECO:0000313" key="1">
    <source>
        <dbReference type="EMBL" id="MEJ8303860.1"/>
    </source>
</evidence>
<protein>
    <submittedName>
        <fullName evidence="1">MerR family transcriptional regulator</fullName>
    </submittedName>
</protein>
<evidence type="ECO:0000313" key="2">
    <source>
        <dbReference type="Proteomes" id="UP001380953"/>
    </source>
</evidence>
<comment type="caution">
    <text evidence="1">The sequence shown here is derived from an EMBL/GenBank/DDBJ whole genome shotgun (WGS) entry which is preliminary data.</text>
</comment>
<organism evidence="1 2">
    <name type="scientific">Saccharibacillus sacchari</name>
    <dbReference type="NCBI Taxonomy" id="456493"/>
    <lineage>
        <taxon>Bacteria</taxon>
        <taxon>Bacillati</taxon>
        <taxon>Bacillota</taxon>
        <taxon>Bacilli</taxon>
        <taxon>Bacillales</taxon>
        <taxon>Paenibacillaceae</taxon>
        <taxon>Saccharibacillus</taxon>
    </lineage>
</organism>
<reference evidence="1" key="1">
    <citation type="submission" date="2024-03" db="EMBL/GenBank/DDBJ databases">
        <title>Whole genome sequecning of epiphytes from Marcgravia umbellata leaves.</title>
        <authorList>
            <person name="Kumar G."/>
            <person name="Savka M.A."/>
        </authorList>
    </citation>
    <scope>NUCLEOTIDE SEQUENCE</scope>
    <source>
        <strain evidence="1">RIT_BL5</strain>
    </source>
</reference>
<dbReference type="EMBL" id="JBBKAR010000026">
    <property type="protein sequence ID" value="MEJ8303860.1"/>
    <property type="molecule type" value="Genomic_DNA"/>
</dbReference>
<gene>
    <name evidence="1" type="ORF">WKI47_08080</name>
</gene>
<proteinExistence type="predicted"/>
<sequence length="122" mass="13726">MKISEVSKAAELPVSTIRYYEKMGIIPDEYMLRDPNNYRVYDDNIVNYLEVVKTSVDLGFSIGEIRGMIDGVGCSLEEQTRLLQEKIDEIETAQQKLDKAKTYLSDLISSGTVCEEGFGKSS</sequence>
<accession>A0ACC6PA82</accession>
<keyword evidence="2" id="KW-1185">Reference proteome</keyword>
<dbReference type="Proteomes" id="UP001380953">
    <property type="component" value="Unassembled WGS sequence"/>
</dbReference>